<evidence type="ECO:0000313" key="3">
    <source>
        <dbReference type="Proteomes" id="UP000194003"/>
    </source>
</evidence>
<gene>
    <name evidence="2" type="ORF">MAIT1_03305</name>
</gene>
<dbReference type="RefSeq" id="WP_085441788.1">
    <property type="nucleotide sequence ID" value="NZ_LVJN01000018.1"/>
</dbReference>
<protein>
    <recommendedName>
        <fullName evidence="4">Transmembrane protein</fullName>
    </recommendedName>
</protein>
<keyword evidence="1" id="KW-1133">Transmembrane helix</keyword>
<name>A0A1Y2K623_9PROT</name>
<reference evidence="2 3" key="1">
    <citation type="journal article" date="2016" name="BMC Genomics">
        <title>Combined genomic and structural analyses of a cultured magnetotactic bacterium reveals its niche adaptation to a dynamic environment.</title>
        <authorList>
            <person name="Araujo A.C."/>
            <person name="Morillo V."/>
            <person name="Cypriano J."/>
            <person name="Teixeira L.C."/>
            <person name="Leao P."/>
            <person name="Lyra S."/>
            <person name="Almeida L.G."/>
            <person name="Bazylinski D.A."/>
            <person name="Vasconcellos A.T."/>
            <person name="Abreu F."/>
            <person name="Lins U."/>
        </authorList>
    </citation>
    <scope>NUCLEOTIDE SEQUENCE [LARGE SCALE GENOMIC DNA]</scope>
    <source>
        <strain evidence="2 3">IT-1</strain>
    </source>
</reference>
<dbReference type="AlphaFoldDB" id="A0A1Y2K623"/>
<feature type="transmembrane region" description="Helical" evidence="1">
    <location>
        <begin position="68"/>
        <end position="87"/>
    </location>
</feature>
<dbReference type="STRING" id="1434232.MAIT1_03305"/>
<feature type="transmembrane region" description="Helical" evidence="1">
    <location>
        <begin position="20"/>
        <end position="37"/>
    </location>
</feature>
<comment type="caution">
    <text evidence="2">The sequence shown here is derived from an EMBL/GenBank/DDBJ whole genome shotgun (WGS) entry which is preliminary data.</text>
</comment>
<proteinExistence type="predicted"/>
<evidence type="ECO:0000256" key="1">
    <source>
        <dbReference type="SAM" id="Phobius"/>
    </source>
</evidence>
<keyword evidence="3" id="KW-1185">Reference proteome</keyword>
<dbReference type="EMBL" id="LVJN01000018">
    <property type="protein sequence ID" value="OSM05152.1"/>
    <property type="molecule type" value="Genomic_DNA"/>
</dbReference>
<feature type="transmembrane region" description="Helical" evidence="1">
    <location>
        <begin position="43"/>
        <end position="61"/>
    </location>
</feature>
<sequence length="91" mass="10192">MSFEKDLDSRQQRLKWHMQLLGLHIAGLIAVLLAVFLPQPVSGVLLAVSFGVAALHGRFLRRITGNPAHIWIIPGEIILFGLIYAYYRGLI</sequence>
<keyword evidence="1" id="KW-0472">Membrane</keyword>
<accession>A0A1Y2K623</accession>
<organism evidence="2 3">
    <name type="scientific">Magnetofaba australis IT-1</name>
    <dbReference type="NCBI Taxonomy" id="1434232"/>
    <lineage>
        <taxon>Bacteria</taxon>
        <taxon>Pseudomonadati</taxon>
        <taxon>Pseudomonadota</taxon>
        <taxon>Magnetococcia</taxon>
        <taxon>Magnetococcales</taxon>
        <taxon>Magnetococcaceae</taxon>
        <taxon>Magnetofaba</taxon>
    </lineage>
</organism>
<keyword evidence="1" id="KW-0812">Transmembrane</keyword>
<evidence type="ECO:0000313" key="2">
    <source>
        <dbReference type="EMBL" id="OSM05152.1"/>
    </source>
</evidence>
<evidence type="ECO:0008006" key="4">
    <source>
        <dbReference type="Google" id="ProtNLM"/>
    </source>
</evidence>
<dbReference type="Proteomes" id="UP000194003">
    <property type="component" value="Unassembled WGS sequence"/>
</dbReference>